<evidence type="ECO:0000256" key="1">
    <source>
        <dbReference type="SAM" id="SignalP"/>
    </source>
</evidence>
<evidence type="ECO:0000313" key="3">
    <source>
        <dbReference type="Proteomes" id="UP000537775"/>
    </source>
</evidence>
<dbReference type="RefSeq" id="WP_184749585.1">
    <property type="nucleotide sequence ID" value="NZ_BAAAJR010000003.1"/>
</dbReference>
<reference evidence="2 3" key="1">
    <citation type="submission" date="2020-08" db="EMBL/GenBank/DDBJ databases">
        <title>Sequencing the genomes of 1000 actinobacteria strains.</title>
        <authorList>
            <person name="Klenk H.-P."/>
        </authorList>
    </citation>
    <scope>NUCLEOTIDE SEQUENCE [LARGE SCALE GENOMIC DNA]</scope>
    <source>
        <strain evidence="2 3">DSM 12511</strain>
    </source>
</reference>
<keyword evidence="1" id="KW-0732">Signal</keyword>
<protein>
    <recommendedName>
        <fullName evidence="4">DUF732 domain-containing protein</fullName>
    </recommendedName>
</protein>
<proteinExistence type="predicted"/>
<sequence length="78" mass="7366">MRRKIAAALAGGALVVGAALAAPAAASAAGYGKQINDGCGASYGQLVSAARDAGHVTGSVGGAKNFVVNGIAAAHRCS</sequence>
<organism evidence="2 3">
    <name type="scientific">Microbacterium thalassium</name>
    <dbReference type="NCBI Taxonomy" id="362649"/>
    <lineage>
        <taxon>Bacteria</taxon>
        <taxon>Bacillati</taxon>
        <taxon>Actinomycetota</taxon>
        <taxon>Actinomycetes</taxon>
        <taxon>Micrococcales</taxon>
        <taxon>Microbacteriaceae</taxon>
        <taxon>Microbacterium</taxon>
    </lineage>
</organism>
<evidence type="ECO:0008006" key="4">
    <source>
        <dbReference type="Google" id="ProtNLM"/>
    </source>
</evidence>
<feature type="chain" id="PRO_5038951002" description="DUF732 domain-containing protein" evidence="1">
    <location>
        <begin position="22"/>
        <end position="78"/>
    </location>
</feature>
<gene>
    <name evidence="2" type="ORF">HD594_000631</name>
</gene>
<accession>A0A7X0KTR3</accession>
<evidence type="ECO:0000313" key="2">
    <source>
        <dbReference type="EMBL" id="MBB6390318.1"/>
    </source>
</evidence>
<keyword evidence="3" id="KW-1185">Reference proteome</keyword>
<dbReference type="EMBL" id="JACHML010000001">
    <property type="protein sequence ID" value="MBB6390318.1"/>
    <property type="molecule type" value="Genomic_DNA"/>
</dbReference>
<dbReference type="AlphaFoldDB" id="A0A7X0KTR3"/>
<name>A0A7X0KTR3_9MICO</name>
<dbReference type="Proteomes" id="UP000537775">
    <property type="component" value="Unassembled WGS sequence"/>
</dbReference>
<feature type="signal peptide" evidence="1">
    <location>
        <begin position="1"/>
        <end position="21"/>
    </location>
</feature>
<comment type="caution">
    <text evidence="2">The sequence shown here is derived from an EMBL/GenBank/DDBJ whole genome shotgun (WGS) entry which is preliminary data.</text>
</comment>